<dbReference type="Gene3D" id="1.10.357.10">
    <property type="entry name" value="Tetracycline Repressor, domain 2"/>
    <property type="match status" value="1"/>
</dbReference>
<dbReference type="InterPro" id="IPR050109">
    <property type="entry name" value="HTH-type_TetR-like_transc_reg"/>
</dbReference>
<dbReference type="EMBL" id="BAAAZH010000025">
    <property type="protein sequence ID" value="GAA4124749.1"/>
    <property type="molecule type" value="Genomic_DNA"/>
</dbReference>
<proteinExistence type="predicted"/>
<evidence type="ECO:0000313" key="4">
    <source>
        <dbReference type="EMBL" id="GAA4124749.1"/>
    </source>
</evidence>
<comment type="caution">
    <text evidence="4">The sequence shown here is derived from an EMBL/GenBank/DDBJ whole genome shotgun (WGS) entry which is preliminary data.</text>
</comment>
<protein>
    <submittedName>
        <fullName evidence="4">TetR/AcrR family transcriptional regulator</fullName>
    </submittedName>
</protein>
<gene>
    <name evidence="4" type="ORF">GCM10022215_32680</name>
</gene>
<evidence type="ECO:0000256" key="1">
    <source>
        <dbReference type="ARBA" id="ARBA00023125"/>
    </source>
</evidence>
<dbReference type="InterPro" id="IPR009057">
    <property type="entry name" value="Homeodomain-like_sf"/>
</dbReference>
<accession>A0ABP7XS01</accession>
<evidence type="ECO:0000259" key="3">
    <source>
        <dbReference type="PROSITE" id="PS50977"/>
    </source>
</evidence>
<organism evidence="4 5">
    <name type="scientific">Nocardioides fonticola</name>
    <dbReference type="NCBI Taxonomy" id="450363"/>
    <lineage>
        <taxon>Bacteria</taxon>
        <taxon>Bacillati</taxon>
        <taxon>Actinomycetota</taxon>
        <taxon>Actinomycetes</taxon>
        <taxon>Propionibacteriales</taxon>
        <taxon>Nocardioidaceae</taxon>
        <taxon>Nocardioides</taxon>
    </lineage>
</organism>
<dbReference type="PANTHER" id="PTHR30055:SF160">
    <property type="entry name" value="TRANSCRIPTIONAL REGULATORY PROTEIN (PROBABLY ASNC-FAMILY)-RELATED"/>
    <property type="match status" value="1"/>
</dbReference>
<dbReference type="PROSITE" id="PS50977">
    <property type="entry name" value="HTH_TETR_2"/>
    <property type="match status" value="1"/>
</dbReference>
<dbReference type="Proteomes" id="UP001501495">
    <property type="component" value="Unassembled WGS sequence"/>
</dbReference>
<dbReference type="InterPro" id="IPR001647">
    <property type="entry name" value="HTH_TetR"/>
</dbReference>
<dbReference type="Pfam" id="PF00440">
    <property type="entry name" value="TetR_N"/>
    <property type="match status" value="1"/>
</dbReference>
<feature type="DNA-binding region" description="H-T-H motif" evidence="2">
    <location>
        <begin position="45"/>
        <end position="64"/>
    </location>
</feature>
<name>A0ABP7XS01_9ACTN</name>
<keyword evidence="1 2" id="KW-0238">DNA-binding</keyword>
<evidence type="ECO:0000313" key="5">
    <source>
        <dbReference type="Proteomes" id="UP001501495"/>
    </source>
</evidence>
<feature type="domain" description="HTH tetR-type" evidence="3">
    <location>
        <begin position="21"/>
        <end position="82"/>
    </location>
</feature>
<dbReference type="PANTHER" id="PTHR30055">
    <property type="entry name" value="HTH-TYPE TRANSCRIPTIONAL REGULATOR RUTR"/>
    <property type="match status" value="1"/>
</dbReference>
<sequence length="242" mass="26899">MPTSAPGRPDGRQLRWDRHNQERKQRIIDAAIAEIADNEPGAEYHVQQIAERAGLSRTVIYRHFSDRAELDREIQVAILDDLWALLLPAVSLDGTIPDIIHRIVDTYVTWAVENPSLHRIAEQDTQGESPLQQGIEVIARQLVELIETAVDILGLDPPSELRAALDPLVFALVGAVFSAVRRWVSRPVREPDAEVVVRLVTESVWYILDGHGRMLGIELDPDQPIEQLLAVVEAEAAAGSEA</sequence>
<dbReference type="SUPFAM" id="SSF46689">
    <property type="entry name" value="Homeodomain-like"/>
    <property type="match status" value="1"/>
</dbReference>
<reference evidence="5" key="1">
    <citation type="journal article" date="2019" name="Int. J. Syst. Evol. Microbiol.">
        <title>The Global Catalogue of Microorganisms (GCM) 10K type strain sequencing project: providing services to taxonomists for standard genome sequencing and annotation.</title>
        <authorList>
            <consortium name="The Broad Institute Genomics Platform"/>
            <consortium name="The Broad Institute Genome Sequencing Center for Infectious Disease"/>
            <person name="Wu L."/>
            <person name="Ma J."/>
        </authorList>
    </citation>
    <scope>NUCLEOTIDE SEQUENCE [LARGE SCALE GENOMIC DNA]</scope>
    <source>
        <strain evidence="5">JCM 16703</strain>
    </source>
</reference>
<dbReference type="SUPFAM" id="SSF48498">
    <property type="entry name" value="Tetracyclin repressor-like, C-terminal domain"/>
    <property type="match status" value="1"/>
</dbReference>
<evidence type="ECO:0000256" key="2">
    <source>
        <dbReference type="PROSITE-ProRule" id="PRU00335"/>
    </source>
</evidence>
<dbReference type="InterPro" id="IPR036271">
    <property type="entry name" value="Tet_transcr_reg_TetR-rel_C_sf"/>
</dbReference>
<keyword evidence="5" id="KW-1185">Reference proteome</keyword>
<dbReference type="RefSeq" id="WP_344734532.1">
    <property type="nucleotide sequence ID" value="NZ_BAAAZH010000025.1"/>
</dbReference>